<gene>
    <name evidence="1" type="ORF">M514_08864</name>
</gene>
<dbReference type="Proteomes" id="UP000030758">
    <property type="component" value="Unassembled WGS sequence"/>
</dbReference>
<evidence type="ECO:0000313" key="1">
    <source>
        <dbReference type="EMBL" id="KFD66906.1"/>
    </source>
</evidence>
<accession>A0A085NBR0</accession>
<dbReference type="EMBL" id="KL367519">
    <property type="protein sequence ID" value="KFD66906.1"/>
    <property type="molecule type" value="Genomic_DNA"/>
</dbReference>
<organism evidence="1">
    <name type="scientific">Trichuris suis</name>
    <name type="common">pig whipworm</name>
    <dbReference type="NCBI Taxonomy" id="68888"/>
    <lineage>
        <taxon>Eukaryota</taxon>
        <taxon>Metazoa</taxon>
        <taxon>Ecdysozoa</taxon>
        <taxon>Nematoda</taxon>
        <taxon>Enoplea</taxon>
        <taxon>Dorylaimia</taxon>
        <taxon>Trichinellida</taxon>
        <taxon>Trichuridae</taxon>
        <taxon>Trichuris</taxon>
    </lineage>
</organism>
<feature type="non-terminal residue" evidence="1">
    <location>
        <position position="145"/>
    </location>
</feature>
<reference evidence="1" key="1">
    <citation type="journal article" date="2014" name="Nat. Genet.">
        <title>Genome and transcriptome of the porcine whipworm Trichuris suis.</title>
        <authorList>
            <person name="Jex A.R."/>
            <person name="Nejsum P."/>
            <person name="Schwarz E.M."/>
            <person name="Hu L."/>
            <person name="Young N.D."/>
            <person name="Hall R.S."/>
            <person name="Korhonen P.K."/>
            <person name="Liao S."/>
            <person name="Thamsborg S."/>
            <person name="Xia J."/>
            <person name="Xu P."/>
            <person name="Wang S."/>
            <person name="Scheerlinck J.P."/>
            <person name="Hofmann A."/>
            <person name="Sternberg P.W."/>
            <person name="Wang J."/>
            <person name="Gasser R.B."/>
        </authorList>
    </citation>
    <scope>NUCLEOTIDE SEQUENCE [LARGE SCALE GENOMIC DNA]</scope>
    <source>
        <strain evidence="1">DCEP-RM93F</strain>
    </source>
</reference>
<protein>
    <submittedName>
        <fullName evidence="1">Uncharacterized protein</fullName>
    </submittedName>
</protein>
<proteinExistence type="predicted"/>
<name>A0A085NBR0_9BILA</name>
<sequence>MESRNRIDSSMPRIPFATVAGDGWYNEHLDLRWHDQHLSSFNHYNHAISELNGTNTKRRGRPRKTKPEEAIDEAVKASAIVEHASWRDGQLLPRTIHCKRDFKLRKIKEALYIRHNHVINRDKGKDVSDIWTNLILGNQLCTTST</sequence>
<dbReference type="AlphaFoldDB" id="A0A085NBR0"/>